<evidence type="ECO:0000313" key="3">
    <source>
        <dbReference type="Proteomes" id="UP000193920"/>
    </source>
</evidence>
<keyword evidence="1" id="KW-0472">Membrane</keyword>
<feature type="transmembrane region" description="Helical" evidence="1">
    <location>
        <begin position="87"/>
        <end position="105"/>
    </location>
</feature>
<protein>
    <submittedName>
        <fullName evidence="2">Uncharacterized protein</fullName>
    </submittedName>
</protein>
<comment type="caution">
    <text evidence="2">The sequence shown here is derived from an EMBL/GenBank/DDBJ whole genome shotgun (WGS) entry which is preliminary data.</text>
</comment>
<organism evidence="2 3">
    <name type="scientific">Neocallimastix californiae</name>
    <dbReference type="NCBI Taxonomy" id="1754190"/>
    <lineage>
        <taxon>Eukaryota</taxon>
        <taxon>Fungi</taxon>
        <taxon>Fungi incertae sedis</taxon>
        <taxon>Chytridiomycota</taxon>
        <taxon>Chytridiomycota incertae sedis</taxon>
        <taxon>Neocallimastigomycetes</taxon>
        <taxon>Neocallimastigales</taxon>
        <taxon>Neocallimastigaceae</taxon>
        <taxon>Neocallimastix</taxon>
    </lineage>
</organism>
<evidence type="ECO:0000256" key="1">
    <source>
        <dbReference type="SAM" id="Phobius"/>
    </source>
</evidence>
<proteinExistence type="predicted"/>
<evidence type="ECO:0000313" key="2">
    <source>
        <dbReference type="EMBL" id="ORY84025.1"/>
    </source>
</evidence>
<sequence length="115" mass="13155">MKLKKKKKLIVVFPELCVTNVAENEINNVMSINLNPPLCTKNNSTIKVEKQNINTKDINTNDDKQVILNNMNDTLASFIKPINDNKWKIILGLLLFYLIVVKVLTRMEIKVVSQS</sequence>
<accession>A0A1Y2FMR2</accession>
<dbReference type="Proteomes" id="UP000193920">
    <property type="component" value="Unassembled WGS sequence"/>
</dbReference>
<dbReference type="EMBL" id="MCOG01000006">
    <property type="protein sequence ID" value="ORY84025.1"/>
    <property type="molecule type" value="Genomic_DNA"/>
</dbReference>
<gene>
    <name evidence="2" type="ORF">LY90DRAFT_240514</name>
</gene>
<keyword evidence="3" id="KW-1185">Reference proteome</keyword>
<dbReference type="AlphaFoldDB" id="A0A1Y2FMR2"/>
<name>A0A1Y2FMR2_9FUNG</name>
<reference evidence="2 3" key="1">
    <citation type="submission" date="2016-08" db="EMBL/GenBank/DDBJ databases">
        <title>A Parts List for Fungal Cellulosomes Revealed by Comparative Genomics.</title>
        <authorList>
            <consortium name="DOE Joint Genome Institute"/>
            <person name="Haitjema C.H."/>
            <person name="Gilmore S.P."/>
            <person name="Henske J.K."/>
            <person name="Solomon K.V."/>
            <person name="De Groot R."/>
            <person name="Kuo A."/>
            <person name="Mondo S.J."/>
            <person name="Salamov A.A."/>
            <person name="Labutti K."/>
            <person name="Zhao Z."/>
            <person name="Chiniquy J."/>
            <person name="Barry K."/>
            <person name="Brewer H.M."/>
            <person name="Purvine S.O."/>
            <person name="Wright A.T."/>
            <person name="Boxma B."/>
            <person name="Van Alen T."/>
            <person name="Hackstein J.H."/>
            <person name="Baker S.E."/>
            <person name="Grigoriev I.V."/>
            <person name="O'Malley M.A."/>
        </authorList>
    </citation>
    <scope>NUCLEOTIDE SEQUENCE [LARGE SCALE GENOMIC DNA]</scope>
    <source>
        <strain evidence="2 3">G1</strain>
    </source>
</reference>
<keyword evidence="1" id="KW-1133">Transmembrane helix</keyword>
<keyword evidence="1" id="KW-0812">Transmembrane</keyword>